<evidence type="ECO:0000313" key="2">
    <source>
        <dbReference type="EMBL" id="CEF64294.1"/>
    </source>
</evidence>
<evidence type="ECO:0000313" key="5">
    <source>
        <dbReference type="WormBase" id="SRAE_1000254900"/>
    </source>
</evidence>
<evidence type="ECO:0000313" key="4">
    <source>
        <dbReference type="WBParaSite" id="SRAE_1000254900.1"/>
    </source>
</evidence>
<accession>A0A090MWU5</accession>
<protein>
    <submittedName>
        <fullName evidence="2 4">Uncharacterized protein</fullName>
    </submittedName>
</protein>
<dbReference type="WormBase" id="SRAE_1000254900">
    <property type="protein sequence ID" value="SRP11326"/>
    <property type="gene ID" value="WBGene00259164"/>
</dbReference>
<sequence length="128" mass="14058">MSKNTMQFDTISNETNPSCQRSSSGSGKMLSLPTFFGINRTKSSNDVSIKDFNDLSNLNNNDSMNFVFSSNRLSPQCSMRKKDNKYSSSVDVSRVGNDVIQNCNRSSAGSHGKNSPINKSNNSINSEK</sequence>
<dbReference type="Proteomes" id="UP000035682">
    <property type="component" value="Unplaced"/>
</dbReference>
<gene>
    <name evidence="2 4 5" type="ORF">SRAE_1000254900</name>
</gene>
<dbReference type="GeneID" id="36376659"/>
<feature type="compositionally biased region" description="Polar residues" evidence="1">
    <location>
        <begin position="99"/>
        <end position="109"/>
    </location>
</feature>
<dbReference type="EMBL" id="LN609528">
    <property type="protein sequence ID" value="CEF64294.1"/>
    <property type="molecule type" value="Genomic_DNA"/>
</dbReference>
<organism evidence="2">
    <name type="scientific">Strongyloides ratti</name>
    <name type="common">Parasitic roundworm</name>
    <dbReference type="NCBI Taxonomy" id="34506"/>
    <lineage>
        <taxon>Eukaryota</taxon>
        <taxon>Metazoa</taxon>
        <taxon>Ecdysozoa</taxon>
        <taxon>Nematoda</taxon>
        <taxon>Chromadorea</taxon>
        <taxon>Rhabditida</taxon>
        <taxon>Tylenchina</taxon>
        <taxon>Panagrolaimomorpha</taxon>
        <taxon>Strongyloidoidea</taxon>
        <taxon>Strongyloididae</taxon>
        <taxon>Strongyloides</taxon>
    </lineage>
</organism>
<keyword evidence="3" id="KW-1185">Reference proteome</keyword>
<feature type="region of interest" description="Disordered" evidence="1">
    <location>
        <begin position="76"/>
        <end position="128"/>
    </location>
</feature>
<feature type="compositionally biased region" description="Polar residues" evidence="1">
    <location>
        <begin position="1"/>
        <end position="26"/>
    </location>
</feature>
<feature type="region of interest" description="Disordered" evidence="1">
    <location>
        <begin position="1"/>
        <end position="31"/>
    </location>
</feature>
<feature type="compositionally biased region" description="Low complexity" evidence="1">
    <location>
        <begin position="113"/>
        <end position="128"/>
    </location>
</feature>
<evidence type="ECO:0000256" key="1">
    <source>
        <dbReference type="SAM" id="MobiDB-lite"/>
    </source>
</evidence>
<proteinExistence type="predicted"/>
<name>A0A090MWU5_STRRB</name>
<reference evidence="4" key="2">
    <citation type="submission" date="2020-12" db="UniProtKB">
        <authorList>
            <consortium name="WormBaseParasite"/>
        </authorList>
    </citation>
    <scope>IDENTIFICATION</scope>
</reference>
<dbReference type="AlphaFoldDB" id="A0A090MWU5"/>
<evidence type="ECO:0000313" key="3">
    <source>
        <dbReference type="Proteomes" id="UP000035682"/>
    </source>
</evidence>
<reference evidence="2 3" key="1">
    <citation type="submission" date="2014-09" db="EMBL/GenBank/DDBJ databases">
        <authorList>
            <person name="Martin A.A."/>
        </authorList>
    </citation>
    <scope>NUCLEOTIDE SEQUENCE</scope>
    <source>
        <strain evidence="3">ED321</strain>
        <strain evidence="2">ED321 Heterogonic</strain>
    </source>
</reference>
<dbReference type="WBParaSite" id="SRAE_1000254900.1">
    <property type="protein sequence ID" value="SRAE_1000254900.1"/>
    <property type="gene ID" value="WBGene00259164"/>
</dbReference>
<dbReference type="RefSeq" id="XP_024503495.1">
    <property type="nucleotide sequence ID" value="XM_024649638.1"/>
</dbReference>
<dbReference type="CTD" id="36376659"/>